<gene>
    <name evidence="1" type="ORF">JIN83_14715</name>
</gene>
<dbReference type="EMBL" id="JAENIG010000011">
    <property type="protein sequence ID" value="MBK1856221.1"/>
    <property type="molecule type" value="Genomic_DNA"/>
</dbReference>
<dbReference type="AlphaFoldDB" id="A0AAE2SH12"/>
<dbReference type="RefSeq" id="WP_309490840.1">
    <property type="nucleotide sequence ID" value="NZ_JAENIG010000011.1"/>
</dbReference>
<evidence type="ECO:0000313" key="1">
    <source>
        <dbReference type="EMBL" id="MBK1856221.1"/>
    </source>
</evidence>
<comment type="caution">
    <text evidence="1">The sequence shown here is derived from an EMBL/GenBank/DDBJ whole genome shotgun (WGS) entry which is preliminary data.</text>
</comment>
<proteinExistence type="predicted"/>
<evidence type="ECO:0000313" key="2">
    <source>
        <dbReference type="Proteomes" id="UP000634206"/>
    </source>
</evidence>
<dbReference type="InterPro" id="IPR027417">
    <property type="entry name" value="P-loop_NTPase"/>
</dbReference>
<sequence>MPDAVNARSNPFATDRTELLLSYRPEWIGTTKEELLAKWQQLDQRATLTGRHGAGKSTLLAWFRQHLLQQGQQVIHLFLNRQSKSFSETDWQKIREAAGKFILLDGEEQLGWRARRRFYQLGQAAEGLLVTRHRPGHLPQLWDLQPDIAVLQRCIRRVAPDYYSDVEPHLPQWWQKHRGNIRDILLECYDFHRSR</sequence>
<protein>
    <submittedName>
        <fullName evidence="1">Uncharacterized protein</fullName>
    </submittedName>
</protein>
<dbReference type="SUPFAM" id="SSF52540">
    <property type="entry name" value="P-loop containing nucleoside triphosphate hydrolases"/>
    <property type="match status" value="1"/>
</dbReference>
<keyword evidence="2" id="KW-1185">Reference proteome</keyword>
<accession>A0AAE2SH12</accession>
<dbReference type="Proteomes" id="UP000634206">
    <property type="component" value="Unassembled WGS sequence"/>
</dbReference>
<reference evidence="1" key="1">
    <citation type="submission" date="2021-01" db="EMBL/GenBank/DDBJ databases">
        <title>Modified the classification status of verrucomicrobia.</title>
        <authorList>
            <person name="Feng X."/>
        </authorList>
    </citation>
    <scope>NUCLEOTIDE SEQUENCE</scope>
    <source>
        <strain evidence="1">5K15</strain>
    </source>
</reference>
<name>A0AAE2SH12_9BACT</name>
<organism evidence="1 2">
    <name type="scientific">Oceaniferula flava</name>
    <dbReference type="NCBI Taxonomy" id="2800421"/>
    <lineage>
        <taxon>Bacteria</taxon>
        <taxon>Pseudomonadati</taxon>
        <taxon>Verrucomicrobiota</taxon>
        <taxon>Verrucomicrobiia</taxon>
        <taxon>Verrucomicrobiales</taxon>
        <taxon>Verrucomicrobiaceae</taxon>
        <taxon>Oceaniferula</taxon>
    </lineage>
</organism>